<feature type="region of interest" description="Disordered" evidence="4">
    <location>
        <begin position="22"/>
        <end position="58"/>
    </location>
</feature>
<dbReference type="Pfam" id="PF02182">
    <property type="entry name" value="SAD_SRA"/>
    <property type="match status" value="1"/>
</dbReference>
<comment type="subcellular location">
    <subcellularLocation>
        <location evidence="1">Chromosome</location>
        <location evidence="1">Centromere</location>
    </subcellularLocation>
    <subcellularLocation>
        <location evidence="3">Nucleus</location>
    </subcellularLocation>
</comment>
<feature type="compositionally biased region" description="Basic and acidic residues" evidence="4">
    <location>
        <begin position="193"/>
        <end position="209"/>
    </location>
</feature>
<evidence type="ECO:0000259" key="5">
    <source>
        <dbReference type="PROSITE" id="PS51015"/>
    </source>
</evidence>
<dbReference type="GO" id="GO:0032259">
    <property type="term" value="P:methylation"/>
    <property type="evidence" value="ECO:0007669"/>
    <property type="project" value="UniProtKB-KW"/>
</dbReference>
<dbReference type="GO" id="GO:0000775">
    <property type="term" value="C:chromosome, centromeric region"/>
    <property type="evidence" value="ECO:0007669"/>
    <property type="project" value="UniProtKB-SubCell"/>
</dbReference>
<feature type="region of interest" description="Disordered" evidence="4">
    <location>
        <begin position="176"/>
        <end position="209"/>
    </location>
</feature>
<name>A0A371F9F1_MUCPR</name>
<gene>
    <name evidence="6" type="primary">SUVH4</name>
    <name evidence="6" type="ORF">CR513_45263</name>
</gene>
<dbReference type="GO" id="GO:0042054">
    <property type="term" value="F:histone methyltransferase activity"/>
    <property type="evidence" value="ECO:0007669"/>
    <property type="project" value="TreeGrafter"/>
</dbReference>
<evidence type="ECO:0000256" key="3">
    <source>
        <dbReference type="PROSITE-ProRule" id="PRU00358"/>
    </source>
</evidence>
<evidence type="ECO:0000313" key="7">
    <source>
        <dbReference type="Proteomes" id="UP000257109"/>
    </source>
</evidence>
<feature type="region of interest" description="Disordered" evidence="4">
    <location>
        <begin position="118"/>
        <end position="139"/>
    </location>
</feature>
<dbReference type="SMART" id="SM00466">
    <property type="entry name" value="SRA"/>
    <property type="match status" value="1"/>
</dbReference>
<dbReference type="Gene3D" id="2.30.280.10">
    <property type="entry name" value="SRA-YDG"/>
    <property type="match status" value="1"/>
</dbReference>
<feature type="compositionally biased region" description="Basic residues" evidence="4">
    <location>
        <begin position="183"/>
        <end position="192"/>
    </location>
</feature>
<keyword evidence="2 3" id="KW-0539">Nucleus</keyword>
<dbReference type="PANTHER" id="PTHR45660:SF94">
    <property type="entry name" value="HISTONE-LYSINE N-METHYLTRANSFERASE, H3 LYSINE-9 SPECIFIC SUVH4"/>
    <property type="match status" value="1"/>
</dbReference>
<dbReference type="STRING" id="157652.A0A371F9F1"/>
<proteinExistence type="predicted"/>
<dbReference type="EMBL" id="QJKJ01010010">
    <property type="protein sequence ID" value="RDX74920.1"/>
    <property type="molecule type" value="Genomic_DNA"/>
</dbReference>
<feature type="domain" description="YDG" evidence="5">
    <location>
        <begin position="236"/>
        <end position="389"/>
    </location>
</feature>
<dbReference type="GO" id="GO:0003690">
    <property type="term" value="F:double-stranded DNA binding"/>
    <property type="evidence" value="ECO:0007669"/>
    <property type="project" value="TreeGrafter"/>
</dbReference>
<keyword evidence="7" id="KW-1185">Reference proteome</keyword>
<evidence type="ECO:0000256" key="2">
    <source>
        <dbReference type="ARBA" id="ARBA00023242"/>
    </source>
</evidence>
<dbReference type="OrthoDB" id="5792673at2759"/>
<dbReference type="InterPro" id="IPR003105">
    <property type="entry name" value="SRA_YDG"/>
</dbReference>
<dbReference type="PANTHER" id="PTHR45660">
    <property type="entry name" value="HISTONE-LYSINE N-METHYLTRANSFERASE SETMAR"/>
    <property type="match status" value="1"/>
</dbReference>
<dbReference type="GO" id="GO:0005634">
    <property type="term" value="C:nucleus"/>
    <property type="evidence" value="ECO:0007669"/>
    <property type="project" value="UniProtKB-SubCell"/>
</dbReference>
<dbReference type="InterPro" id="IPR015947">
    <property type="entry name" value="PUA-like_sf"/>
</dbReference>
<sequence>IYMVVQSLDVVHQHLMVSTRAEKSSESKIAAENGGKGAKAEKKLRESKGSAMPRRSSARIQALKKVEEEVLARQKAEVVEEKEKCDNEVVTSAKAKCRKSSSEKSVVAEEEIVLPPPKKGRVTRKVKEEDGKEESENAIEDLGEKSDLVKVKETIRLFNKHYLHLVQEEEKRCRKAEAENKAAKKGSKKVSRSKKDTPPEESKKAAKRPDLKAVTKANLWQMMENNEILYPEKRIGHIPGIEVGYQFYSRAEMVAVGFHSHWLNGIDFMGLSYAKVYSSYKFPVAVAIVLSGMYEDDLDNAEDVVYTGQGGHNLTGDKRQIRDQKLERGNLALKNCVEQCVPVRVIRGHESSSSYTRKVYTYDGLYKVVNYWAEKGISGFTVYKFRLRRLGEQPTLTTNQV</sequence>
<comment type="caution">
    <text evidence="6">The sequence shown here is derived from an EMBL/GenBank/DDBJ whole genome shotgun (WGS) entry which is preliminary data.</text>
</comment>
<evidence type="ECO:0000256" key="4">
    <source>
        <dbReference type="SAM" id="MobiDB-lite"/>
    </source>
</evidence>
<dbReference type="Proteomes" id="UP000257109">
    <property type="component" value="Unassembled WGS sequence"/>
</dbReference>
<dbReference type="InterPro" id="IPR051357">
    <property type="entry name" value="H3K9_HMTase_SUVAR3-9"/>
</dbReference>
<feature type="non-terminal residue" evidence="6">
    <location>
        <position position="1"/>
    </location>
</feature>
<evidence type="ECO:0000256" key="1">
    <source>
        <dbReference type="ARBA" id="ARBA00004584"/>
    </source>
</evidence>
<dbReference type="PROSITE" id="PS51015">
    <property type="entry name" value="YDG"/>
    <property type="match status" value="1"/>
</dbReference>
<protein>
    <submittedName>
        <fullName evidence="6">Histone-lysine N-methyltransferase, H3 lysine-9 specific SUVH4</fullName>
    </submittedName>
</protein>
<accession>A0A371F9F1</accession>
<organism evidence="6 7">
    <name type="scientific">Mucuna pruriens</name>
    <name type="common">Velvet bean</name>
    <name type="synonym">Dolichos pruriens</name>
    <dbReference type="NCBI Taxonomy" id="157652"/>
    <lineage>
        <taxon>Eukaryota</taxon>
        <taxon>Viridiplantae</taxon>
        <taxon>Streptophyta</taxon>
        <taxon>Embryophyta</taxon>
        <taxon>Tracheophyta</taxon>
        <taxon>Spermatophyta</taxon>
        <taxon>Magnoliopsida</taxon>
        <taxon>eudicotyledons</taxon>
        <taxon>Gunneridae</taxon>
        <taxon>Pentapetalae</taxon>
        <taxon>rosids</taxon>
        <taxon>fabids</taxon>
        <taxon>Fabales</taxon>
        <taxon>Fabaceae</taxon>
        <taxon>Papilionoideae</taxon>
        <taxon>50 kb inversion clade</taxon>
        <taxon>NPAAA clade</taxon>
        <taxon>indigoferoid/millettioid clade</taxon>
        <taxon>Phaseoleae</taxon>
        <taxon>Mucuna</taxon>
    </lineage>
</organism>
<reference evidence="6" key="1">
    <citation type="submission" date="2018-05" db="EMBL/GenBank/DDBJ databases">
        <title>Draft genome of Mucuna pruriens seed.</title>
        <authorList>
            <person name="Nnadi N.E."/>
            <person name="Vos R."/>
            <person name="Hasami M.H."/>
            <person name="Devisetty U.K."/>
            <person name="Aguiy J.C."/>
        </authorList>
    </citation>
    <scope>NUCLEOTIDE SEQUENCE [LARGE SCALE GENOMIC DNA]</scope>
    <source>
        <strain evidence="6">JCA_2017</strain>
    </source>
</reference>
<dbReference type="AlphaFoldDB" id="A0A371F9F1"/>
<evidence type="ECO:0000313" key="6">
    <source>
        <dbReference type="EMBL" id="RDX74920.1"/>
    </source>
</evidence>
<dbReference type="SUPFAM" id="SSF88697">
    <property type="entry name" value="PUA domain-like"/>
    <property type="match status" value="1"/>
</dbReference>
<dbReference type="InterPro" id="IPR036987">
    <property type="entry name" value="SRA-YDG_sf"/>
</dbReference>
<feature type="compositionally biased region" description="Basic and acidic residues" evidence="4">
    <location>
        <begin position="38"/>
        <end position="48"/>
    </location>
</feature>